<name>A0A1Y3BSC1_EURMA</name>
<dbReference type="EMBL" id="MUJZ01008346">
    <property type="protein sequence ID" value="OTF82466.1"/>
    <property type="molecule type" value="Genomic_DNA"/>
</dbReference>
<dbReference type="InterPro" id="IPR045698">
    <property type="entry name" value="Rab3GAP1_C"/>
</dbReference>
<gene>
    <name evidence="2" type="ORF">BLA29_012069</name>
</gene>
<evidence type="ECO:0000313" key="2">
    <source>
        <dbReference type="EMBL" id="OTF82466.1"/>
    </source>
</evidence>
<evidence type="ECO:0000313" key="3">
    <source>
        <dbReference type="Proteomes" id="UP000194236"/>
    </source>
</evidence>
<accession>A0A1Y3BSC1</accession>
<dbReference type="Proteomes" id="UP000194236">
    <property type="component" value="Unassembled WGS sequence"/>
</dbReference>
<proteinExistence type="predicted"/>
<reference evidence="2 3" key="1">
    <citation type="submission" date="2017-03" db="EMBL/GenBank/DDBJ databases">
        <title>Genome Survey of Euroglyphus maynei.</title>
        <authorList>
            <person name="Arlian L.G."/>
            <person name="Morgan M.S."/>
            <person name="Rider S.D."/>
        </authorList>
    </citation>
    <scope>NUCLEOTIDE SEQUENCE [LARGE SCALE GENOMIC DNA]</scope>
    <source>
        <strain evidence="2">Arlian Lab</strain>
        <tissue evidence="2">Whole body</tissue>
    </source>
</reference>
<keyword evidence="3" id="KW-1185">Reference proteome</keyword>
<dbReference type="AlphaFoldDB" id="A0A1Y3BSC1"/>
<feature type="domain" description="Rab3GAP catalytic subunit C-terminal" evidence="1">
    <location>
        <begin position="57"/>
        <end position="181"/>
    </location>
</feature>
<sequence length="181" mass="20856">MLKFYSFLHKFSHSYEQVFHRQKKLFADLFREQSTTITTTTSTKKLPMAARTSKSNMKMKFGTEMKGTDFIHFILKLISEPEVEFTNTDLIAQLIVQIFADSERFQYEQSTSVGDRISTTNNDNAITFSSLPSPTGKEFIIRSTGISRPAPYSRPSSHRMYCFLSKDFRIASAFTEDTAYF</sequence>
<dbReference type="OrthoDB" id="17346at2759"/>
<comment type="caution">
    <text evidence="2">The sequence shown here is derived from an EMBL/GenBank/DDBJ whole genome shotgun (WGS) entry which is preliminary data.</text>
</comment>
<organism evidence="2 3">
    <name type="scientific">Euroglyphus maynei</name>
    <name type="common">Mayne's house dust mite</name>
    <dbReference type="NCBI Taxonomy" id="6958"/>
    <lineage>
        <taxon>Eukaryota</taxon>
        <taxon>Metazoa</taxon>
        <taxon>Ecdysozoa</taxon>
        <taxon>Arthropoda</taxon>
        <taxon>Chelicerata</taxon>
        <taxon>Arachnida</taxon>
        <taxon>Acari</taxon>
        <taxon>Acariformes</taxon>
        <taxon>Sarcoptiformes</taxon>
        <taxon>Astigmata</taxon>
        <taxon>Psoroptidia</taxon>
        <taxon>Analgoidea</taxon>
        <taxon>Pyroglyphidae</taxon>
        <taxon>Pyroglyphinae</taxon>
        <taxon>Euroglyphus</taxon>
    </lineage>
</organism>
<feature type="non-terminal residue" evidence="2">
    <location>
        <position position="181"/>
    </location>
</feature>
<protein>
    <recommendedName>
        <fullName evidence="1">Rab3GAP catalytic subunit C-terminal domain-containing protein</fullName>
    </recommendedName>
</protein>
<dbReference type="Pfam" id="PF19533">
    <property type="entry name" value="Rab3-GAP_cat_C"/>
    <property type="match status" value="1"/>
</dbReference>
<evidence type="ECO:0000259" key="1">
    <source>
        <dbReference type="Pfam" id="PF19533"/>
    </source>
</evidence>